<accession>A0A9N9EPZ6</accession>
<dbReference type="PANTHER" id="PTHR24006">
    <property type="entry name" value="UBIQUITIN CARBOXYL-TERMINAL HYDROLASE"/>
    <property type="match status" value="1"/>
</dbReference>
<dbReference type="Proteomes" id="UP000789759">
    <property type="component" value="Unassembled WGS sequence"/>
</dbReference>
<dbReference type="Pfam" id="PF22486">
    <property type="entry name" value="MATH_2"/>
    <property type="match status" value="1"/>
</dbReference>
<dbReference type="Pfam" id="PF00443">
    <property type="entry name" value="UCH"/>
    <property type="match status" value="1"/>
</dbReference>
<dbReference type="InterPro" id="IPR038765">
    <property type="entry name" value="Papain-like_cys_pep_sf"/>
</dbReference>
<feature type="domain" description="USP" evidence="3">
    <location>
        <begin position="155"/>
        <end position="445"/>
    </location>
</feature>
<proteinExistence type="predicted"/>
<dbReference type="PROSITE" id="PS50235">
    <property type="entry name" value="USP_3"/>
    <property type="match status" value="1"/>
</dbReference>
<dbReference type="Gene3D" id="3.90.70.10">
    <property type="entry name" value="Cysteine proteinases"/>
    <property type="match status" value="1"/>
</dbReference>
<dbReference type="Pfam" id="PF12436">
    <property type="entry name" value="USP7_ICP0_bdg"/>
    <property type="match status" value="1"/>
</dbReference>
<comment type="caution">
    <text evidence="4">The sequence shown here is derived from an EMBL/GenBank/DDBJ whole genome shotgun (WGS) entry which is preliminary data.</text>
</comment>
<keyword evidence="5" id="KW-1185">Reference proteome</keyword>
<dbReference type="OrthoDB" id="289038at2759"/>
<dbReference type="GO" id="GO:0005829">
    <property type="term" value="C:cytosol"/>
    <property type="evidence" value="ECO:0007669"/>
    <property type="project" value="TreeGrafter"/>
</dbReference>
<dbReference type="GO" id="GO:0004843">
    <property type="term" value="F:cysteine-type deubiquitinase activity"/>
    <property type="evidence" value="ECO:0007669"/>
    <property type="project" value="InterPro"/>
</dbReference>
<dbReference type="SUPFAM" id="SSF54001">
    <property type="entry name" value="Cysteine proteinases"/>
    <property type="match status" value="1"/>
</dbReference>
<dbReference type="AlphaFoldDB" id="A0A9N9EPZ6"/>
<feature type="domain" description="MATH" evidence="2">
    <location>
        <begin position="11"/>
        <end position="145"/>
    </location>
</feature>
<dbReference type="SMART" id="SM00061">
    <property type="entry name" value="MATH"/>
    <property type="match status" value="1"/>
</dbReference>
<dbReference type="InterPro" id="IPR008974">
    <property type="entry name" value="TRAF-like"/>
</dbReference>
<dbReference type="GO" id="GO:0005634">
    <property type="term" value="C:nucleus"/>
    <property type="evidence" value="ECO:0007669"/>
    <property type="project" value="TreeGrafter"/>
</dbReference>
<dbReference type="GO" id="GO:0016579">
    <property type="term" value="P:protein deubiquitination"/>
    <property type="evidence" value="ECO:0007669"/>
    <property type="project" value="InterPro"/>
</dbReference>
<feature type="non-terminal residue" evidence="4">
    <location>
        <position position="764"/>
    </location>
</feature>
<organism evidence="4 5">
    <name type="scientific">Cetraspora pellucida</name>
    <dbReference type="NCBI Taxonomy" id="1433469"/>
    <lineage>
        <taxon>Eukaryota</taxon>
        <taxon>Fungi</taxon>
        <taxon>Fungi incertae sedis</taxon>
        <taxon>Mucoromycota</taxon>
        <taxon>Glomeromycotina</taxon>
        <taxon>Glomeromycetes</taxon>
        <taxon>Diversisporales</taxon>
        <taxon>Gigasporaceae</taxon>
        <taxon>Cetraspora</taxon>
    </lineage>
</organism>
<dbReference type="InterPro" id="IPR024729">
    <property type="entry name" value="USP7_ICP0-binding_dom"/>
</dbReference>
<dbReference type="Gene3D" id="2.60.210.10">
    <property type="entry name" value="Apoptosis, Tumor Necrosis Factor Receptor Associated Protein 2, Chain A"/>
    <property type="match status" value="1"/>
</dbReference>
<dbReference type="InterPro" id="IPR050164">
    <property type="entry name" value="Peptidase_C19"/>
</dbReference>
<name>A0A9N9EPZ6_9GLOM</name>
<dbReference type="SUPFAM" id="SSF49599">
    <property type="entry name" value="TRAF domain-like"/>
    <property type="match status" value="1"/>
</dbReference>
<evidence type="ECO:0000313" key="4">
    <source>
        <dbReference type="EMBL" id="CAG8689127.1"/>
    </source>
</evidence>
<dbReference type="EMBL" id="CAJVQA010009735">
    <property type="protein sequence ID" value="CAG8689127.1"/>
    <property type="molecule type" value="Genomic_DNA"/>
</dbReference>
<evidence type="ECO:0000259" key="2">
    <source>
        <dbReference type="PROSITE" id="PS50144"/>
    </source>
</evidence>
<dbReference type="InterPro" id="IPR028889">
    <property type="entry name" value="USP"/>
</dbReference>
<gene>
    <name evidence="4" type="ORF">CPELLU_LOCUS11193</name>
</gene>
<dbReference type="Gene3D" id="3.10.20.90">
    <property type="entry name" value="Phosphatidylinositol 3-kinase Catalytic Subunit, Chain A, domain 1"/>
    <property type="match status" value="2"/>
</dbReference>
<evidence type="ECO:0000259" key="3">
    <source>
        <dbReference type="PROSITE" id="PS50235"/>
    </source>
</evidence>
<dbReference type="InterPro" id="IPR001394">
    <property type="entry name" value="Peptidase_C19_UCH"/>
</dbReference>
<evidence type="ECO:0000256" key="1">
    <source>
        <dbReference type="ARBA" id="ARBA00022786"/>
    </source>
</evidence>
<keyword evidence="1" id="KW-0833">Ubl conjugation pathway</keyword>
<sequence length="764" mass="90131">MPDLGHKIKDFQHYTWHITDWKNLEKRLTGPEFEVGGWKWRLLLFPLGNYNYDDTSEEHIGIYLDFADPQGAPVGWHICVQFALLLWNQEEPTKFVSHHTYHLFTAEELDWGFAKFHEKNKLFIPSGKRTRPLIENDTCNITVLVRILENPTEYISLKNQEMNPFFNSVLQSLYYIKYFRKAVYQIPMEDVNSVKSVSSALQWIFYQLNISSAPVKTAELIKFFGWNEFFFIDDVREFIRILRNDLEDKMKATDGVISHLFAGSIKTYIKCVNVNYESLHVEDYYDIQLDIKDCKTLDESFMKYIKEETLEGDNKYDTEDYGLQVAKKGVIFESFPPVLHLHLNRSEHDTFKSNDCCEFPMEIDLQKYLSPNADKSQSYKYLLYGVLVRDDDYDTDEERYAAFLRPEKSNKWIKFDDRVTPASINYGYEGISQSKNAYMLIYIRESSIDEIFSLILPEDMPKHLQCRPYDEKEKHLYLQTWNHRGFDLVNFDNQQYPLSEIPQFKISKEDTYDSFKSMIATQFKVPIDKLRFWVIVNRQNKTIRLHEPIKDDCLNITMEEISRNIVGCNELRLYMEIVEKPINFKKNHSQAGSIIIFIKYFNPDSQSLESLGQLYVKKSCRINSIFPALRKKKQLPLKTSLKIYEEITPYMVKKIASRHTFIKFNIQNGDILCFQKALKNKEIQEYELASRISSIPQFYESLSENIVVKFKSKFGYRDPLPEFDLFLNKNLPFKVVANQVAAHLNVDLLRLHFILVDSSGKKRE</sequence>
<dbReference type="PROSITE" id="PS50144">
    <property type="entry name" value="MATH"/>
    <property type="match status" value="1"/>
</dbReference>
<reference evidence="4" key="1">
    <citation type="submission" date="2021-06" db="EMBL/GenBank/DDBJ databases">
        <authorList>
            <person name="Kallberg Y."/>
            <person name="Tangrot J."/>
            <person name="Rosling A."/>
        </authorList>
    </citation>
    <scope>NUCLEOTIDE SEQUENCE</scope>
    <source>
        <strain evidence="4">FL966</strain>
    </source>
</reference>
<protein>
    <submittedName>
        <fullName evidence="4">16760_t:CDS:1</fullName>
    </submittedName>
</protein>
<dbReference type="PANTHER" id="PTHR24006:SF644">
    <property type="entry name" value="UBIQUITIN CARBOXYL-TERMINAL HYDROLASE 7"/>
    <property type="match status" value="1"/>
</dbReference>
<dbReference type="GO" id="GO:0031647">
    <property type="term" value="P:regulation of protein stability"/>
    <property type="evidence" value="ECO:0007669"/>
    <property type="project" value="TreeGrafter"/>
</dbReference>
<evidence type="ECO:0000313" key="5">
    <source>
        <dbReference type="Proteomes" id="UP000789759"/>
    </source>
</evidence>
<dbReference type="InterPro" id="IPR002083">
    <property type="entry name" value="MATH/TRAF_dom"/>
</dbReference>